<feature type="transmembrane region" description="Helical" evidence="12">
    <location>
        <begin position="26"/>
        <end position="49"/>
    </location>
</feature>
<dbReference type="InterPro" id="IPR017452">
    <property type="entry name" value="GPCR_Rhodpsn_7TM"/>
</dbReference>
<dbReference type="PROSITE" id="PS50262">
    <property type="entry name" value="G_PROTEIN_RECEP_F1_2"/>
    <property type="match status" value="1"/>
</dbReference>
<feature type="transmembrane region" description="Helical" evidence="12">
    <location>
        <begin position="201"/>
        <end position="225"/>
    </location>
</feature>
<reference evidence="15" key="1">
    <citation type="submission" date="2025-08" db="UniProtKB">
        <authorList>
            <consortium name="RefSeq"/>
        </authorList>
    </citation>
    <scope>IDENTIFICATION</scope>
</reference>
<feature type="domain" description="G-protein coupled receptors family 1 profile" evidence="13">
    <location>
        <begin position="41"/>
        <end position="290"/>
    </location>
</feature>
<evidence type="ECO:0000256" key="5">
    <source>
        <dbReference type="ARBA" id="ARBA00022725"/>
    </source>
</evidence>
<keyword evidence="5 12" id="KW-0552">Olfaction</keyword>
<evidence type="ECO:0000256" key="7">
    <source>
        <dbReference type="ARBA" id="ARBA00023040"/>
    </source>
</evidence>
<dbReference type="Proteomes" id="UP000515156">
    <property type="component" value="Chromosome 2"/>
</dbReference>
<evidence type="ECO:0000256" key="8">
    <source>
        <dbReference type="ARBA" id="ARBA00023136"/>
    </source>
</evidence>
<dbReference type="RefSeq" id="XP_030047897.1">
    <property type="nucleotide sequence ID" value="XM_030192037.1"/>
</dbReference>
<dbReference type="KEGG" id="muo:115461988"/>
<keyword evidence="7 11" id="KW-0297">G-protein coupled receptor</keyword>
<evidence type="ECO:0000313" key="14">
    <source>
        <dbReference type="Proteomes" id="UP000515156"/>
    </source>
</evidence>
<evidence type="ECO:0000256" key="3">
    <source>
        <dbReference type="ARBA" id="ARBA00022606"/>
    </source>
</evidence>
<dbReference type="InterPro" id="IPR000276">
    <property type="entry name" value="GPCR_Rhodpsn"/>
</dbReference>
<dbReference type="Pfam" id="PF13853">
    <property type="entry name" value="7tm_4"/>
    <property type="match status" value="1"/>
</dbReference>
<sequence length="318" mass="35676">MGYDNGTMQLEFILLGQWYLLCYPKLLFTLLLIIYIMSLTGNSLIIYIVQMDSRLHIPMYFFLSNLSLLEILFSSTIVPTMLAVSLSHGKRVSVPGCMSQVFFLHFSGSSECCLLAMMAYDRFMAVCRPLHYNMAMKKSICFQLAAVSWVSGFLDGLMLSTLTSKLPFCGPNEVANFFCDIPPLLKLACVDTRANEAMLSLVGSLLGLIPLIIILLSYFHIISAIQRISSSQGRWKVFSTCTSHLTVVCLVYGTVIFTYIVPSSSYSINPDRLGSVVYAVLTPILNPLIYSLRNHEVKEAIKKTVWRKIRTLSGLFMD</sequence>
<evidence type="ECO:0000256" key="6">
    <source>
        <dbReference type="ARBA" id="ARBA00022989"/>
    </source>
</evidence>
<dbReference type="PRINTS" id="PR00237">
    <property type="entry name" value="GPCRRHODOPSN"/>
</dbReference>
<feature type="transmembrane region" description="Helical" evidence="12">
    <location>
        <begin position="102"/>
        <end position="120"/>
    </location>
</feature>
<dbReference type="GO" id="GO:0005886">
    <property type="term" value="C:plasma membrane"/>
    <property type="evidence" value="ECO:0007669"/>
    <property type="project" value="UniProtKB-SubCell"/>
</dbReference>
<keyword evidence="2 12" id="KW-1003">Cell membrane</keyword>
<dbReference type="AlphaFoldDB" id="A0A6P7WXF3"/>
<dbReference type="InParanoid" id="A0A6P7WXF3"/>
<protein>
    <recommendedName>
        <fullName evidence="12">Olfactory receptor</fullName>
    </recommendedName>
</protein>
<proteinExistence type="inferred from homology"/>
<dbReference type="GO" id="GO:0004930">
    <property type="term" value="F:G protein-coupled receptor activity"/>
    <property type="evidence" value="ECO:0007669"/>
    <property type="project" value="UniProtKB-KW"/>
</dbReference>
<keyword evidence="4 11" id="KW-0812">Transmembrane</keyword>
<dbReference type="GeneID" id="115461988"/>
<organism evidence="14 15">
    <name type="scientific">Microcaecilia unicolor</name>
    <dbReference type="NCBI Taxonomy" id="1415580"/>
    <lineage>
        <taxon>Eukaryota</taxon>
        <taxon>Metazoa</taxon>
        <taxon>Chordata</taxon>
        <taxon>Craniata</taxon>
        <taxon>Vertebrata</taxon>
        <taxon>Euteleostomi</taxon>
        <taxon>Amphibia</taxon>
        <taxon>Gymnophiona</taxon>
        <taxon>Siphonopidae</taxon>
        <taxon>Microcaecilia</taxon>
    </lineage>
</organism>
<dbReference type="PROSITE" id="PS00237">
    <property type="entry name" value="G_PROTEIN_RECEP_F1_1"/>
    <property type="match status" value="1"/>
</dbReference>
<dbReference type="OrthoDB" id="9444602at2759"/>
<dbReference type="GO" id="GO:0004984">
    <property type="term" value="F:olfactory receptor activity"/>
    <property type="evidence" value="ECO:0007669"/>
    <property type="project" value="InterPro"/>
</dbReference>
<dbReference type="PANTHER" id="PTHR26452">
    <property type="entry name" value="OLFACTORY RECEPTOR"/>
    <property type="match status" value="1"/>
</dbReference>
<evidence type="ECO:0000313" key="15">
    <source>
        <dbReference type="RefSeq" id="XP_030047897.1"/>
    </source>
</evidence>
<accession>A0A6P7WXF3</accession>
<evidence type="ECO:0000256" key="4">
    <source>
        <dbReference type="ARBA" id="ARBA00022692"/>
    </source>
</evidence>
<dbReference type="Gene3D" id="1.20.1070.10">
    <property type="entry name" value="Rhodopsin 7-helix transmembrane proteins"/>
    <property type="match status" value="1"/>
</dbReference>
<dbReference type="PRINTS" id="PR00245">
    <property type="entry name" value="OLFACTORYR"/>
</dbReference>
<comment type="subcellular location">
    <subcellularLocation>
        <location evidence="1 12">Cell membrane</location>
        <topology evidence="1 12">Multi-pass membrane protein</topology>
    </subcellularLocation>
</comment>
<dbReference type="InterPro" id="IPR050516">
    <property type="entry name" value="Olfactory_GPCR"/>
</dbReference>
<feature type="transmembrane region" description="Helical" evidence="12">
    <location>
        <begin position="140"/>
        <end position="162"/>
    </location>
</feature>
<keyword evidence="14" id="KW-1185">Reference proteome</keyword>
<evidence type="ECO:0000256" key="12">
    <source>
        <dbReference type="RuleBase" id="RU363047"/>
    </source>
</evidence>
<evidence type="ECO:0000256" key="1">
    <source>
        <dbReference type="ARBA" id="ARBA00004651"/>
    </source>
</evidence>
<dbReference type="InterPro" id="IPR000725">
    <property type="entry name" value="Olfact_rcpt"/>
</dbReference>
<feature type="transmembrane region" description="Helical" evidence="12">
    <location>
        <begin position="237"/>
        <end position="261"/>
    </location>
</feature>
<evidence type="ECO:0000256" key="9">
    <source>
        <dbReference type="ARBA" id="ARBA00023170"/>
    </source>
</evidence>
<dbReference type="FunCoup" id="A0A6P7WXF3">
    <property type="interactions" value="503"/>
</dbReference>
<comment type="similarity">
    <text evidence="11">Belongs to the G-protein coupled receptor 1 family.</text>
</comment>
<feature type="transmembrane region" description="Helical" evidence="12">
    <location>
        <begin position="61"/>
        <end position="82"/>
    </location>
</feature>
<evidence type="ECO:0000256" key="10">
    <source>
        <dbReference type="ARBA" id="ARBA00023224"/>
    </source>
</evidence>
<keyword evidence="10 11" id="KW-0807">Transducer</keyword>
<dbReference type="FunFam" id="1.20.1070.10:FF:000001">
    <property type="entry name" value="Olfactory receptor"/>
    <property type="match status" value="1"/>
</dbReference>
<dbReference type="CDD" id="cd13954">
    <property type="entry name" value="7tmA_OR"/>
    <property type="match status" value="1"/>
</dbReference>
<evidence type="ECO:0000256" key="11">
    <source>
        <dbReference type="RuleBase" id="RU000688"/>
    </source>
</evidence>
<dbReference type="SUPFAM" id="SSF81321">
    <property type="entry name" value="Family A G protein-coupled receptor-like"/>
    <property type="match status" value="1"/>
</dbReference>
<keyword evidence="3 12" id="KW-0716">Sensory transduction</keyword>
<evidence type="ECO:0000259" key="13">
    <source>
        <dbReference type="PROSITE" id="PS50262"/>
    </source>
</evidence>
<gene>
    <name evidence="15" type="primary">LOC115461988</name>
</gene>
<feature type="transmembrane region" description="Helical" evidence="12">
    <location>
        <begin position="273"/>
        <end position="292"/>
    </location>
</feature>
<keyword evidence="8 12" id="KW-0472">Membrane</keyword>
<evidence type="ECO:0000256" key="2">
    <source>
        <dbReference type="ARBA" id="ARBA00022475"/>
    </source>
</evidence>
<keyword evidence="6 12" id="KW-1133">Transmembrane helix</keyword>
<keyword evidence="9 11" id="KW-0675">Receptor</keyword>
<name>A0A6P7WXF3_9AMPH</name>